<name>A0A4S8PQL8_9ACTN</name>
<organism evidence="4 5">
    <name type="scientific">Glycomyces paridis</name>
    <dbReference type="NCBI Taxonomy" id="2126555"/>
    <lineage>
        <taxon>Bacteria</taxon>
        <taxon>Bacillati</taxon>
        <taxon>Actinomycetota</taxon>
        <taxon>Actinomycetes</taxon>
        <taxon>Glycomycetales</taxon>
        <taxon>Glycomycetaceae</taxon>
        <taxon>Glycomyces</taxon>
    </lineage>
</organism>
<dbReference type="InterPro" id="IPR002881">
    <property type="entry name" value="DUF58"/>
</dbReference>
<gene>
    <name evidence="4" type="ORF">E9998_00900</name>
</gene>
<evidence type="ECO:0000313" key="4">
    <source>
        <dbReference type="EMBL" id="THV32045.1"/>
    </source>
</evidence>
<dbReference type="EMBL" id="STGX01000001">
    <property type="protein sequence ID" value="THV32045.1"/>
    <property type="molecule type" value="Genomic_DNA"/>
</dbReference>
<feature type="region of interest" description="Disordered" evidence="1">
    <location>
        <begin position="1"/>
        <end position="25"/>
    </location>
</feature>
<dbReference type="Pfam" id="PF01882">
    <property type="entry name" value="DUF58"/>
    <property type="match status" value="1"/>
</dbReference>
<keyword evidence="2" id="KW-0472">Membrane</keyword>
<dbReference type="OrthoDB" id="9776116at2"/>
<reference evidence="4 5" key="1">
    <citation type="journal article" date="2018" name="Int. J. Syst. Evol. Microbiol.">
        <title>Glycomyces paridis sp. nov., isolated from the medicinal plant Paris polyphylla.</title>
        <authorList>
            <person name="Fang X.M."/>
            <person name="Bai J.L."/>
            <person name="Su J."/>
            <person name="Zhao L.L."/>
            <person name="Liu H.Y."/>
            <person name="Ma B.P."/>
            <person name="Zhang Y.Q."/>
            <person name="Yu L.Y."/>
        </authorList>
    </citation>
    <scope>NUCLEOTIDE SEQUENCE [LARGE SCALE GENOMIC DNA]</scope>
    <source>
        <strain evidence="4 5">CPCC 204357</strain>
    </source>
</reference>
<dbReference type="AlphaFoldDB" id="A0A4S8PQL8"/>
<dbReference type="PANTHER" id="PTHR33608">
    <property type="entry name" value="BLL2464 PROTEIN"/>
    <property type="match status" value="1"/>
</dbReference>
<sequence length="463" mass="49782">MTLAGDPALSLRTDNARPVRRAETEPPVTWRRTMALTRAVALVAVCLLAAVAVGRVDLVVLAAPFAIGTALLLQRRPVRPPEARLVALDDETCAEGATAAASIVVANPEPVPITTLVTATADPWIALHTGKGDFAEALGPGVAREMRVAGRARRWGGHHLGPVHVRSIACGGLLETTVQRLPGTTVWVLPVPDWFDSAESLPFADGVTGVHRSRRGGDSGELAEVRLYQPGDRLRRIDWRTSMRTRDLYVNATLSERDTDVTLILDLQVEAGVSGGVAPAEGEPAVPGEGTPSVADLTVRAAGAVASHYALQGDRVACIEFGARGRRMRAGAGRRHAAATLRWLASIEIPNDPLPPSPEMVRRQIAGQRSLNVVFTPLLTDRALQLIAGLARAGRPVLCVDTPPPHVAPPARTHWTPYAERLWRLSRANTIMELRDLGVAVEPWQGSASLDNVLAELNRRRYR</sequence>
<dbReference type="RefSeq" id="WP_136527820.1">
    <property type="nucleotide sequence ID" value="NZ_STGX01000001.1"/>
</dbReference>
<evidence type="ECO:0000259" key="3">
    <source>
        <dbReference type="Pfam" id="PF01882"/>
    </source>
</evidence>
<feature type="compositionally biased region" description="Basic and acidic residues" evidence="1">
    <location>
        <begin position="14"/>
        <end position="24"/>
    </location>
</feature>
<keyword evidence="5" id="KW-1185">Reference proteome</keyword>
<feature type="transmembrane region" description="Helical" evidence="2">
    <location>
        <begin position="35"/>
        <end position="52"/>
    </location>
</feature>
<evidence type="ECO:0000256" key="2">
    <source>
        <dbReference type="SAM" id="Phobius"/>
    </source>
</evidence>
<comment type="caution">
    <text evidence="4">The sequence shown here is derived from an EMBL/GenBank/DDBJ whole genome shotgun (WGS) entry which is preliminary data.</text>
</comment>
<feature type="domain" description="DUF58" evidence="3">
    <location>
        <begin position="224"/>
        <end position="385"/>
    </location>
</feature>
<keyword evidence="2" id="KW-1133">Transmembrane helix</keyword>
<dbReference type="PANTHER" id="PTHR33608:SF14">
    <property type="entry name" value="POSSIBLE CONSERVED SECRETED PROTEIN"/>
    <property type="match status" value="1"/>
</dbReference>
<keyword evidence="2" id="KW-0812">Transmembrane</keyword>
<accession>A0A4S8PQL8</accession>
<evidence type="ECO:0000313" key="5">
    <source>
        <dbReference type="Proteomes" id="UP000305792"/>
    </source>
</evidence>
<protein>
    <submittedName>
        <fullName evidence="4">DUF58 domain-containing protein</fullName>
    </submittedName>
</protein>
<dbReference type="Proteomes" id="UP000305792">
    <property type="component" value="Unassembled WGS sequence"/>
</dbReference>
<proteinExistence type="predicted"/>
<evidence type="ECO:0000256" key="1">
    <source>
        <dbReference type="SAM" id="MobiDB-lite"/>
    </source>
</evidence>